<evidence type="ECO:0000313" key="11">
    <source>
        <dbReference type="Proteomes" id="UP000008204"/>
    </source>
</evidence>
<dbReference type="EC" id="1.1.1.25" evidence="2 7"/>
<dbReference type="PANTHER" id="PTHR21089">
    <property type="entry name" value="SHIKIMATE DEHYDROGENASE"/>
    <property type="match status" value="1"/>
</dbReference>
<dbReference type="InterPro" id="IPR022893">
    <property type="entry name" value="Shikimate_DH_fam"/>
</dbReference>
<evidence type="ECO:0000256" key="3">
    <source>
        <dbReference type="ARBA" id="ARBA00022605"/>
    </source>
</evidence>
<dbReference type="PANTHER" id="PTHR21089:SF1">
    <property type="entry name" value="BIFUNCTIONAL 3-DEHYDROQUINATE DEHYDRATASE_SHIKIMATE DEHYDROGENASE, CHLOROPLASTIC"/>
    <property type="match status" value="1"/>
</dbReference>
<evidence type="ECO:0000313" key="10">
    <source>
        <dbReference type="EMBL" id="ACK68339.1"/>
    </source>
</evidence>
<dbReference type="SUPFAM" id="SSF51735">
    <property type="entry name" value="NAD(P)-binding Rossmann-fold domains"/>
    <property type="match status" value="1"/>
</dbReference>
<dbReference type="InterPro" id="IPR041121">
    <property type="entry name" value="SDH_C"/>
</dbReference>
<dbReference type="InterPro" id="IPR013708">
    <property type="entry name" value="Shikimate_DH-bd_N"/>
</dbReference>
<keyword evidence="3 7" id="KW-0028">Amino-acid biosynthesis</keyword>
<dbReference type="InterPro" id="IPR011342">
    <property type="entry name" value="Shikimate_DH"/>
</dbReference>
<dbReference type="HAMAP" id="MF_00222">
    <property type="entry name" value="Shikimate_DH_AroE"/>
    <property type="match status" value="1"/>
</dbReference>
<accession>B7JWJ8</accession>
<keyword evidence="6 7" id="KW-0057">Aromatic amino acid biosynthesis</keyword>
<dbReference type="GO" id="GO:0019632">
    <property type="term" value="P:shikimate metabolic process"/>
    <property type="evidence" value="ECO:0007669"/>
    <property type="project" value="InterPro"/>
</dbReference>
<dbReference type="SUPFAM" id="SSF53223">
    <property type="entry name" value="Aminoacid dehydrogenase-like, N-terminal domain"/>
    <property type="match status" value="1"/>
</dbReference>
<comment type="subunit">
    <text evidence="7">Homodimer.</text>
</comment>
<dbReference type="Gene3D" id="3.40.50.720">
    <property type="entry name" value="NAD(P)-binding Rossmann-like Domain"/>
    <property type="match status" value="1"/>
</dbReference>
<dbReference type="EMBL" id="CP001287">
    <property type="protein sequence ID" value="ACK68339.1"/>
    <property type="molecule type" value="Genomic_DNA"/>
</dbReference>
<feature type="binding site" evidence="7">
    <location>
        <begin position="21"/>
        <end position="23"/>
    </location>
    <ligand>
        <name>shikimate</name>
        <dbReference type="ChEBI" id="CHEBI:36208"/>
    </ligand>
</feature>
<dbReference type="KEGG" id="cyp:PCC8801_4417"/>
<reference evidence="11" key="1">
    <citation type="journal article" date="2011" name="MBio">
        <title>Novel metabolic attributes of the genus Cyanothece, comprising a group of unicellular nitrogen-fixing Cyanobacteria.</title>
        <authorList>
            <person name="Bandyopadhyay A."/>
            <person name="Elvitigala T."/>
            <person name="Welsh E."/>
            <person name="Stockel J."/>
            <person name="Liberton M."/>
            <person name="Min H."/>
            <person name="Sherman L.A."/>
            <person name="Pakrasi H.B."/>
        </authorList>
    </citation>
    <scope>NUCLEOTIDE SEQUENCE [LARGE SCALE GENOMIC DNA]</scope>
    <source>
        <strain evidence="11">PCC 8801</strain>
    </source>
</reference>
<keyword evidence="11" id="KW-1185">Reference proteome</keyword>
<dbReference type="InterPro" id="IPR036291">
    <property type="entry name" value="NAD(P)-bd_dom_sf"/>
</dbReference>
<evidence type="ECO:0000259" key="8">
    <source>
        <dbReference type="Pfam" id="PF08501"/>
    </source>
</evidence>
<dbReference type="NCBIfam" id="NF001314">
    <property type="entry name" value="PRK00258.2-2"/>
    <property type="match status" value="1"/>
</dbReference>
<dbReference type="Proteomes" id="UP000008204">
    <property type="component" value="Chromosome"/>
</dbReference>
<dbReference type="NCBIfam" id="TIGR00507">
    <property type="entry name" value="aroE"/>
    <property type="match status" value="1"/>
</dbReference>
<evidence type="ECO:0000256" key="7">
    <source>
        <dbReference type="HAMAP-Rule" id="MF_00222"/>
    </source>
</evidence>
<keyword evidence="4 7" id="KW-0521">NADP</keyword>
<comment type="pathway">
    <text evidence="1 7">Metabolic intermediate biosynthesis; chorismate biosynthesis; chorismate from D-erythrose 4-phosphate and phosphoenolpyruvate: step 4/7.</text>
</comment>
<dbReference type="STRING" id="41431.PCC8801_4417"/>
<dbReference type="HOGENOM" id="CLU_044063_4_1_3"/>
<feature type="binding site" evidence="7">
    <location>
        <position position="260"/>
    </location>
    <ligand>
        <name>shikimate</name>
        <dbReference type="ChEBI" id="CHEBI:36208"/>
    </ligand>
</feature>
<dbReference type="GO" id="GO:0050661">
    <property type="term" value="F:NADP binding"/>
    <property type="evidence" value="ECO:0007669"/>
    <property type="project" value="InterPro"/>
</dbReference>
<dbReference type="RefSeq" id="WP_015785393.1">
    <property type="nucleotide sequence ID" value="NC_011726.1"/>
</dbReference>
<dbReference type="AlphaFoldDB" id="B7JWJ8"/>
<dbReference type="UniPathway" id="UPA00053">
    <property type="reaction ID" value="UER00087"/>
</dbReference>
<feature type="domain" description="Shikimate dehydrogenase substrate binding N-terminal" evidence="8">
    <location>
        <begin position="13"/>
        <end position="95"/>
    </location>
</feature>
<feature type="domain" description="SDH C-terminal" evidence="9">
    <location>
        <begin position="253"/>
        <end position="283"/>
    </location>
</feature>
<protein>
    <recommendedName>
        <fullName evidence="2 7">Shikimate dehydrogenase (NADP(+))</fullName>
        <shortName evidence="7">SDH</shortName>
        <ecNumber evidence="2 7">1.1.1.25</ecNumber>
    </recommendedName>
</protein>
<feature type="binding site" evidence="7">
    <location>
        <position position="253"/>
    </location>
    <ligand>
        <name>NADP(+)</name>
        <dbReference type="ChEBI" id="CHEBI:58349"/>
    </ligand>
</feature>
<feature type="binding site" evidence="7">
    <location>
        <position position="108"/>
    </location>
    <ligand>
        <name>shikimate</name>
        <dbReference type="ChEBI" id="CHEBI:36208"/>
    </ligand>
</feature>
<comment type="caution">
    <text evidence="7">Lacks conserved residue(s) required for the propagation of feature annotation.</text>
</comment>
<dbReference type="GO" id="GO:0009423">
    <property type="term" value="P:chorismate biosynthetic process"/>
    <property type="evidence" value="ECO:0007669"/>
    <property type="project" value="UniProtKB-UniRule"/>
</dbReference>
<gene>
    <name evidence="7" type="primary">aroE</name>
    <name evidence="10" type="ordered locus">PCC8801_4417</name>
</gene>
<dbReference type="OrthoDB" id="9792692at2"/>
<comment type="function">
    <text evidence="7">Involved in the biosynthesis of the chorismate, which leads to the biosynthesis of aromatic amino acids. Catalyzes the reversible NADPH linked reduction of 3-dehydroshikimate (DHSA) to yield shikimate (SA).</text>
</comment>
<dbReference type="Pfam" id="PF18317">
    <property type="entry name" value="SDH_C"/>
    <property type="match status" value="1"/>
</dbReference>
<evidence type="ECO:0000256" key="2">
    <source>
        <dbReference type="ARBA" id="ARBA00012962"/>
    </source>
</evidence>
<dbReference type="Pfam" id="PF08501">
    <property type="entry name" value="Shikimate_dh_N"/>
    <property type="match status" value="1"/>
</dbReference>
<name>B7JWJ8_RIPO1</name>
<keyword evidence="5 7" id="KW-0560">Oxidoreductase</keyword>
<evidence type="ECO:0000256" key="4">
    <source>
        <dbReference type="ARBA" id="ARBA00022857"/>
    </source>
</evidence>
<feature type="binding site" evidence="7">
    <location>
        <position position="230"/>
    </location>
    <ligand>
        <name>NADP(+)</name>
        <dbReference type="ChEBI" id="CHEBI:58349"/>
    </ligand>
</feature>
<dbReference type="InterPro" id="IPR046346">
    <property type="entry name" value="Aminoacid_DH-like_N_sf"/>
</dbReference>
<feature type="active site" description="Proton acceptor" evidence="7">
    <location>
        <position position="72"/>
    </location>
</feature>
<evidence type="ECO:0000256" key="1">
    <source>
        <dbReference type="ARBA" id="ARBA00004871"/>
    </source>
</evidence>
<evidence type="ECO:0000256" key="5">
    <source>
        <dbReference type="ARBA" id="ARBA00023002"/>
    </source>
</evidence>
<comment type="catalytic activity">
    <reaction evidence="7">
        <text>shikimate + NADP(+) = 3-dehydroshikimate + NADPH + H(+)</text>
        <dbReference type="Rhea" id="RHEA:17737"/>
        <dbReference type="ChEBI" id="CHEBI:15378"/>
        <dbReference type="ChEBI" id="CHEBI:16630"/>
        <dbReference type="ChEBI" id="CHEBI:36208"/>
        <dbReference type="ChEBI" id="CHEBI:57783"/>
        <dbReference type="ChEBI" id="CHEBI:58349"/>
        <dbReference type="EC" id="1.1.1.25"/>
    </reaction>
</comment>
<evidence type="ECO:0000259" key="9">
    <source>
        <dbReference type="Pfam" id="PF18317"/>
    </source>
</evidence>
<dbReference type="GO" id="GO:0008652">
    <property type="term" value="P:amino acid biosynthetic process"/>
    <property type="evidence" value="ECO:0007669"/>
    <property type="project" value="UniProtKB-KW"/>
</dbReference>
<feature type="binding site" evidence="7">
    <location>
        <position position="93"/>
    </location>
    <ligand>
        <name>shikimate</name>
        <dbReference type="ChEBI" id="CHEBI:36208"/>
    </ligand>
</feature>
<dbReference type="Gene3D" id="3.40.50.10860">
    <property type="entry name" value="Leucine Dehydrogenase, chain A, domain 1"/>
    <property type="match status" value="1"/>
</dbReference>
<dbReference type="GO" id="GO:0009073">
    <property type="term" value="P:aromatic amino acid family biosynthetic process"/>
    <property type="evidence" value="ECO:0007669"/>
    <property type="project" value="UniProtKB-KW"/>
</dbReference>
<dbReference type="GO" id="GO:0004764">
    <property type="term" value="F:shikimate 3-dehydrogenase (NADP+) activity"/>
    <property type="evidence" value="ECO:0007669"/>
    <property type="project" value="UniProtKB-UniRule"/>
</dbReference>
<dbReference type="CDD" id="cd01065">
    <property type="entry name" value="NAD_bind_Shikimate_DH"/>
    <property type="match status" value="1"/>
</dbReference>
<comment type="similarity">
    <text evidence="7">Belongs to the shikimate dehydrogenase family.</text>
</comment>
<dbReference type="GO" id="GO:0005829">
    <property type="term" value="C:cytosol"/>
    <property type="evidence" value="ECO:0007669"/>
    <property type="project" value="TreeGrafter"/>
</dbReference>
<feature type="binding site" evidence="7">
    <location>
        <position position="232"/>
    </location>
    <ligand>
        <name>shikimate</name>
        <dbReference type="ChEBI" id="CHEBI:36208"/>
    </ligand>
</feature>
<proteinExistence type="inferred from homology"/>
<dbReference type="eggNOG" id="COG0169">
    <property type="taxonomic scope" value="Bacteria"/>
</dbReference>
<sequence>MLTITGKTKLLGIIGYPVEHSLSPVMHNAAISHLGLDYLYVPFPVNPDNLETAIAGLATLGVLGFNVTIPHKQAIIPYLSEVTATATMVGAVNTIWKGENGWKGTNTDIDGFLSPLKRLQRDWRKITPIILGHGGAARAVVVALAQLGCPTIGVVGRDQDKLGQFQQSWQNTDLTAHLTLHSWDELPRLIETTDLLINTTPIGMSPNIDASPIDATLFTKMNQKAIVYDLIYNPNPTQLLQDAQQQGIMIIDGLEMLIEQGAVALALWLQQPVPVDIMTQALRHYLNL</sequence>
<organism evidence="10 11">
    <name type="scientific">Rippkaea orientalis (strain PCC 8801 / RF-1)</name>
    <name type="common">Cyanothece sp. (strain PCC 8801)</name>
    <dbReference type="NCBI Taxonomy" id="41431"/>
    <lineage>
        <taxon>Bacteria</taxon>
        <taxon>Bacillati</taxon>
        <taxon>Cyanobacteriota</taxon>
        <taxon>Cyanophyceae</taxon>
        <taxon>Oscillatoriophycideae</taxon>
        <taxon>Chroococcales</taxon>
        <taxon>Aphanothecaceae</taxon>
        <taxon>Rippkaea</taxon>
        <taxon>Rippkaea orientalis</taxon>
    </lineage>
</organism>
<evidence type="ECO:0000256" key="6">
    <source>
        <dbReference type="ARBA" id="ARBA00023141"/>
    </source>
</evidence>
<feature type="binding site" evidence="7">
    <location>
        <position position="68"/>
    </location>
    <ligand>
        <name>shikimate</name>
        <dbReference type="ChEBI" id="CHEBI:36208"/>
    </ligand>
</feature>